<evidence type="ECO:0000313" key="3">
    <source>
        <dbReference type="Proteomes" id="UP001420932"/>
    </source>
</evidence>
<evidence type="ECO:0000313" key="2">
    <source>
        <dbReference type="EMBL" id="KAK9087900.1"/>
    </source>
</evidence>
<accession>A0AAP0HM62</accession>
<keyword evidence="3" id="KW-1185">Reference proteome</keyword>
<name>A0AAP0HM62_9MAGN</name>
<reference evidence="2 3" key="1">
    <citation type="submission" date="2024-01" db="EMBL/GenBank/DDBJ databases">
        <title>Genome assemblies of Stephania.</title>
        <authorList>
            <person name="Yang L."/>
        </authorList>
    </citation>
    <scope>NUCLEOTIDE SEQUENCE [LARGE SCALE GENOMIC DNA]</scope>
    <source>
        <strain evidence="2">YNDBR</strain>
        <tissue evidence="2">Leaf</tissue>
    </source>
</reference>
<gene>
    <name evidence="2" type="ORF">Syun_030294</name>
</gene>
<keyword evidence="1" id="KW-0472">Membrane</keyword>
<evidence type="ECO:0000256" key="1">
    <source>
        <dbReference type="SAM" id="Phobius"/>
    </source>
</evidence>
<feature type="transmembrane region" description="Helical" evidence="1">
    <location>
        <begin position="41"/>
        <end position="62"/>
    </location>
</feature>
<comment type="caution">
    <text evidence="2">The sequence shown here is derived from an EMBL/GenBank/DDBJ whole genome shotgun (WGS) entry which is preliminary data.</text>
</comment>
<dbReference type="PANTHER" id="PTHR35307">
    <property type="entry name" value="PROTEIN, PUTATIVE-RELATED"/>
    <property type="match status" value="1"/>
</dbReference>
<dbReference type="EMBL" id="JBBNAF010000013">
    <property type="protein sequence ID" value="KAK9087900.1"/>
    <property type="molecule type" value="Genomic_DNA"/>
</dbReference>
<keyword evidence="1" id="KW-0812">Transmembrane</keyword>
<keyword evidence="1" id="KW-1133">Transmembrane helix</keyword>
<protein>
    <submittedName>
        <fullName evidence="2">Uncharacterized protein</fullName>
    </submittedName>
</protein>
<dbReference type="AlphaFoldDB" id="A0AAP0HM62"/>
<dbReference type="Proteomes" id="UP001420932">
    <property type="component" value="Unassembled WGS sequence"/>
</dbReference>
<sequence length="170" mass="18469">MLADHPEFHNSFVDKCSAIVAKLPVDLTTNMPSDADQLSKLTGTTMICICIGFMAPSVASSTVSEGKANVASLGIFIVTVVVNICIQMRTGVLSSSPQLLNSFRDIGRNLYPIKDYDVTFLTMVVLVKVVAASVPDPSIPIVKSMRDTLDEAFEIVHYVDQKMNVKIKDS</sequence>
<dbReference type="PANTHER" id="PTHR35307:SF3">
    <property type="entry name" value="DUF4220 DOMAIN-CONTAINING PROTEIN"/>
    <property type="match status" value="1"/>
</dbReference>
<feature type="transmembrane region" description="Helical" evidence="1">
    <location>
        <begin position="68"/>
        <end position="86"/>
    </location>
</feature>
<organism evidence="2 3">
    <name type="scientific">Stephania yunnanensis</name>
    <dbReference type="NCBI Taxonomy" id="152371"/>
    <lineage>
        <taxon>Eukaryota</taxon>
        <taxon>Viridiplantae</taxon>
        <taxon>Streptophyta</taxon>
        <taxon>Embryophyta</taxon>
        <taxon>Tracheophyta</taxon>
        <taxon>Spermatophyta</taxon>
        <taxon>Magnoliopsida</taxon>
        <taxon>Ranunculales</taxon>
        <taxon>Menispermaceae</taxon>
        <taxon>Menispermoideae</taxon>
        <taxon>Cissampelideae</taxon>
        <taxon>Stephania</taxon>
    </lineage>
</organism>
<proteinExistence type="predicted"/>